<name>A0A0N1H845_9EURO</name>
<dbReference type="GeneID" id="28735074"/>
<dbReference type="VEuPathDB" id="FungiDB:AB675_3167"/>
<reference evidence="2 3" key="1">
    <citation type="submission" date="2015-06" db="EMBL/GenBank/DDBJ databases">
        <title>Draft genome of the ant-associated black yeast Phialophora attae CBS 131958.</title>
        <authorList>
            <person name="Moreno L.F."/>
            <person name="Stielow B.J."/>
            <person name="de Hoog S."/>
            <person name="Vicente V.A."/>
            <person name="Weiss V.A."/>
            <person name="de Vries M."/>
            <person name="Cruz L.M."/>
            <person name="Souza E.M."/>
        </authorList>
    </citation>
    <scope>NUCLEOTIDE SEQUENCE [LARGE SCALE GENOMIC DNA]</scope>
    <source>
        <strain evidence="2 3">CBS 131958</strain>
    </source>
</reference>
<accession>A0A0N1H845</accession>
<dbReference type="EMBL" id="LFJN01000021">
    <property type="protein sequence ID" value="KPI37990.1"/>
    <property type="molecule type" value="Genomic_DNA"/>
</dbReference>
<organism evidence="2 3">
    <name type="scientific">Cyphellophora attinorum</name>
    <dbReference type="NCBI Taxonomy" id="1664694"/>
    <lineage>
        <taxon>Eukaryota</taxon>
        <taxon>Fungi</taxon>
        <taxon>Dikarya</taxon>
        <taxon>Ascomycota</taxon>
        <taxon>Pezizomycotina</taxon>
        <taxon>Eurotiomycetes</taxon>
        <taxon>Chaetothyriomycetidae</taxon>
        <taxon>Chaetothyriales</taxon>
        <taxon>Cyphellophoraceae</taxon>
        <taxon>Cyphellophora</taxon>
    </lineage>
</organism>
<feature type="region of interest" description="Disordered" evidence="1">
    <location>
        <begin position="66"/>
        <end position="92"/>
    </location>
</feature>
<dbReference type="AlphaFoldDB" id="A0A0N1H845"/>
<evidence type="ECO:0000313" key="3">
    <source>
        <dbReference type="Proteomes" id="UP000038010"/>
    </source>
</evidence>
<evidence type="ECO:0000313" key="2">
    <source>
        <dbReference type="EMBL" id="KPI37990.1"/>
    </source>
</evidence>
<dbReference type="OrthoDB" id="189997at2759"/>
<gene>
    <name evidence="2" type="ORF">AB675_3167</name>
</gene>
<dbReference type="RefSeq" id="XP_017997953.1">
    <property type="nucleotide sequence ID" value="XM_018143195.1"/>
</dbReference>
<protein>
    <submittedName>
        <fullName evidence="2">Uncharacterized protein</fullName>
    </submittedName>
</protein>
<comment type="caution">
    <text evidence="2">The sequence shown here is derived from an EMBL/GenBank/DDBJ whole genome shotgun (WGS) entry which is preliminary data.</text>
</comment>
<proteinExistence type="predicted"/>
<evidence type="ECO:0000256" key="1">
    <source>
        <dbReference type="SAM" id="MobiDB-lite"/>
    </source>
</evidence>
<keyword evidence="3" id="KW-1185">Reference proteome</keyword>
<dbReference type="Proteomes" id="UP000038010">
    <property type="component" value="Unassembled WGS sequence"/>
</dbReference>
<sequence length="92" mass="10183">MAERWDGVGPYRDLFEALASRTMTMLVEREPGTGGTEEGVGLVETDNDLDWTQWIADIADTGMIAVPRQRQSDLGHSKNTPPPPHSLARYAE</sequence>